<sequence>MEAIVTRESGYVPAFGEFVARMWKGFLALFLFVCIQKTGAAPLFESEEVLEIVVEAPLRTLKNQRGDNPKWLEGRVIVGGAEASAFDVQVKARGNFRRKESSCAFPSYWINFKKKQVSGSVFSELDRVKVVAHCREGRKDFSSYIYKEYLAYKTYEILTDEGLRVRLARIRYRDIKSGKISEGRAAFFIEPTSAFAKRHGGELIEERYVQPSRYNLEALCRAELFQYLVGNSDFTYFASQDECCHNGKAFSVARLDDELIPVPYDFDLAGVVNTPYATVNPKLPIDKVTERFYRGLRVPDDVFRTTVDLYLEKEDEILGLWENTELLEEGDKLEALAFLHDFFRVLKSPQLVRRELVRRMRSIEKLDEYIENRAAEAR</sequence>
<reference evidence="1" key="1">
    <citation type="submission" date="2021-01" db="EMBL/GenBank/DDBJ databases">
        <title>Modified the classification status of verrucomicrobia.</title>
        <authorList>
            <person name="Feng X."/>
        </authorList>
    </citation>
    <scope>NUCLEOTIDE SEQUENCE</scope>
    <source>
        <strain evidence="1">KCTC 13126</strain>
    </source>
</reference>
<dbReference type="Proteomes" id="UP000617628">
    <property type="component" value="Unassembled WGS sequence"/>
</dbReference>
<dbReference type="RefSeq" id="WP_200355821.1">
    <property type="nucleotide sequence ID" value="NZ_JAENIL010000020.1"/>
</dbReference>
<accession>A0A934RVJ2</accession>
<organism evidence="1 2">
    <name type="scientific">Pelagicoccus mobilis</name>
    <dbReference type="NCBI Taxonomy" id="415221"/>
    <lineage>
        <taxon>Bacteria</taxon>
        <taxon>Pseudomonadati</taxon>
        <taxon>Verrucomicrobiota</taxon>
        <taxon>Opitutia</taxon>
        <taxon>Puniceicoccales</taxon>
        <taxon>Pelagicoccaceae</taxon>
        <taxon>Pelagicoccus</taxon>
    </lineage>
</organism>
<evidence type="ECO:0000313" key="1">
    <source>
        <dbReference type="EMBL" id="MBK1877607.1"/>
    </source>
</evidence>
<evidence type="ECO:0000313" key="2">
    <source>
        <dbReference type="Proteomes" id="UP000617628"/>
    </source>
</evidence>
<gene>
    <name evidence="1" type="ORF">JIN87_12085</name>
</gene>
<proteinExistence type="predicted"/>
<dbReference type="EMBL" id="JAENIL010000020">
    <property type="protein sequence ID" value="MBK1877607.1"/>
    <property type="molecule type" value="Genomic_DNA"/>
</dbReference>
<keyword evidence="2" id="KW-1185">Reference proteome</keyword>
<comment type="caution">
    <text evidence="1">The sequence shown here is derived from an EMBL/GenBank/DDBJ whole genome shotgun (WGS) entry which is preliminary data.</text>
</comment>
<dbReference type="AlphaFoldDB" id="A0A934RVJ2"/>
<name>A0A934RVJ2_9BACT</name>
<protein>
    <submittedName>
        <fullName evidence="1">Uncharacterized protein</fullName>
    </submittedName>
</protein>